<keyword evidence="3" id="KW-1185">Reference proteome</keyword>
<proteinExistence type="predicted"/>
<dbReference type="Gene3D" id="3.40.50.300">
    <property type="entry name" value="P-loop containing nucleotide triphosphate hydrolases"/>
    <property type="match status" value="1"/>
</dbReference>
<accession>A0A1G6X359</accession>
<sequence length="382" mass="41648">MEQPEGHFNARGSVETFTPRLPIRTIDPTTWAGKPIPERRWMVADLVPHGSVTMLSGDGGLGKSLLTLQLAVAAATGQDFLRQTTEHCRVFGLYCEDDADEIHRRLSDITRAEGLGFEALAGFRFASRVGEANEFVKRDKFGKPQGPSQVFFDTLETAKRFGARLVILDGLHDLFDGNENSRPEARQFVNMLRRIALDVNGAVVLCAHPSRAGLADGTGTSGSTAWNNAVRSRLYLSRPRETDDDGDDRDARTLSTKKSNYGVVGDELRIRWQDGVFVLDAPDTGFLGRMDAKAKANRAEEAFLACLDAVADQGRAVTDARNSPRFAPRIMAGMPEAHGARAKDLERAMEALFSDGRIRVGSVTGPDRKPLKAIVKSAPGAP</sequence>
<dbReference type="InterPro" id="IPR027417">
    <property type="entry name" value="P-loop_NTPase"/>
</dbReference>
<organism evidence="2 3">
    <name type="scientific">Rhodospira trueperi</name>
    <dbReference type="NCBI Taxonomy" id="69960"/>
    <lineage>
        <taxon>Bacteria</taxon>
        <taxon>Pseudomonadati</taxon>
        <taxon>Pseudomonadota</taxon>
        <taxon>Alphaproteobacteria</taxon>
        <taxon>Rhodospirillales</taxon>
        <taxon>Rhodospirillaceae</taxon>
        <taxon>Rhodospira</taxon>
    </lineage>
</organism>
<dbReference type="InterPro" id="IPR003593">
    <property type="entry name" value="AAA+_ATPase"/>
</dbReference>
<dbReference type="EMBL" id="FNAP01000001">
    <property type="protein sequence ID" value="SDD72323.1"/>
    <property type="molecule type" value="Genomic_DNA"/>
</dbReference>
<name>A0A1G6X359_9PROT</name>
<dbReference type="SMART" id="SM00382">
    <property type="entry name" value="AAA"/>
    <property type="match status" value="1"/>
</dbReference>
<dbReference type="Proteomes" id="UP000199412">
    <property type="component" value="Unassembled WGS sequence"/>
</dbReference>
<reference evidence="2 3" key="1">
    <citation type="submission" date="2016-10" db="EMBL/GenBank/DDBJ databases">
        <authorList>
            <person name="de Groot N.N."/>
        </authorList>
    </citation>
    <scope>NUCLEOTIDE SEQUENCE [LARGE SCALE GENOMIC DNA]</scope>
    <source>
        <strain evidence="2 3">ATCC 700224</strain>
    </source>
</reference>
<dbReference type="SUPFAM" id="SSF52540">
    <property type="entry name" value="P-loop containing nucleoside triphosphate hydrolases"/>
    <property type="match status" value="1"/>
</dbReference>
<dbReference type="RefSeq" id="WP_092781159.1">
    <property type="nucleotide sequence ID" value="NZ_FNAP01000001.1"/>
</dbReference>
<evidence type="ECO:0000313" key="2">
    <source>
        <dbReference type="EMBL" id="SDD72323.1"/>
    </source>
</evidence>
<gene>
    <name evidence="2" type="ORF">SAMN05421720_101351</name>
</gene>
<dbReference type="STRING" id="69960.SAMN05421720_101351"/>
<feature type="domain" description="AAA+ ATPase" evidence="1">
    <location>
        <begin position="49"/>
        <end position="240"/>
    </location>
</feature>
<dbReference type="OrthoDB" id="9763644at2"/>
<evidence type="ECO:0000259" key="1">
    <source>
        <dbReference type="SMART" id="SM00382"/>
    </source>
</evidence>
<dbReference type="AlphaFoldDB" id="A0A1G6X359"/>
<evidence type="ECO:0000313" key="3">
    <source>
        <dbReference type="Proteomes" id="UP000199412"/>
    </source>
</evidence>
<protein>
    <submittedName>
        <fullName evidence="2">RecA-family ATPase</fullName>
    </submittedName>
</protein>
<dbReference type="Pfam" id="PF13481">
    <property type="entry name" value="AAA_25"/>
    <property type="match status" value="1"/>
</dbReference>